<name>A0A7X3KSS5_9GAMM</name>
<gene>
    <name evidence="1" type="ORF">GPM19_13990</name>
</gene>
<organism evidence="1 2">
    <name type="scientific">Vreelandella zhuhanensis</name>
    <dbReference type="NCBI Taxonomy" id="2684210"/>
    <lineage>
        <taxon>Bacteria</taxon>
        <taxon>Pseudomonadati</taxon>
        <taxon>Pseudomonadota</taxon>
        <taxon>Gammaproteobacteria</taxon>
        <taxon>Oceanospirillales</taxon>
        <taxon>Halomonadaceae</taxon>
        <taxon>Vreelandella</taxon>
    </lineage>
</organism>
<dbReference type="InterPro" id="IPR025048">
    <property type="entry name" value="DUF3987"/>
</dbReference>
<accession>A0A7X3KSS5</accession>
<evidence type="ECO:0000313" key="1">
    <source>
        <dbReference type="EMBL" id="MWJ29292.1"/>
    </source>
</evidence>
<dbReference type="RefSeq" id="WP_160419627.1">
    <property type="nucleotide sequence ID" value="NZ_WTKP01000011.1"/>
</dbReference>
<dbReference type="Pfam" id="PF13148">
    <property type="entry name" value="DUF3987"/>
    <property type="match status" value="1"/>
</dbReference>
<proteinExistence type="predicted"/>
<protein>
    <submittedName>
        <fullName evidence="1">DUF3987 domain-containing protein</fullName>
    </submittedName>
</protein>
<evidence type="ECO:0000313" key="2">
    <source>
        <dbReference type="Proteomes" id="UP000437638"/>
    </source>
</evidence>
<dbReference type="Proteomes" id="UP000437638">
    <property type="component" value="Unassembled WGS sequence"/>
</dbReference>
<sequence>MSYPLHPILPAPGHFNAQRLAPTLLWRSSHELSQNCQVSMDLSVLTLLAGVSIVAQGRYDLKMPYGAIKPTTINILGVAGSGEGKSPLYDKVLNVILESQRQHRREWRKRLDDYHGELEEWRTDEKVLTQAIYRKQTKGGTAERDRQALRELHQRQPEPPRKFRLLYEDTTPEALFSGLVTAIPSAALATDEAEVFFKGAMNRARSHLNSLWSGGSTVITRATKEDIVLDDARLMLLLMVQPGILQKYMETQGQQARDSGMLARFLVCAPPSIRGQRFYSVHSSTEWDAWKQAEARLASLTRENLILVHAPDTPREVLEFTPEGAACWVQVANEIERQMGPGGYFEACPDHGSKLAENVARVAALIHLFEGHEGSIIPETVLMAMDISLYHSGHFQQVFMPPPQEEQDAYRLNEWFNELRQFNWRIMRYNDVRQRAPRTLRDKRRLKDALEVLIVQQQAVVFTHYRTRYIDLMPWLGPPDLSML</sequence>
<dbReference type="AlphaFoldDB" id="A0A7X3KSS5"/>
<reference evidence="1 2" key="1">
    <citation type="submission" date="2019-12" db="EMBL/GenBank/DDBJ databases">
        <title>Halomonas rutogse sp. nov. isolated from two lakes on Tibetan Plateau.</title>
        <authorList>
            <person name="Gao P."/>
        </authorList>
    </citation>
    <scope>NUCLEOTIDE SEQUENCE [LARGE SCALE GENOMIC DNA]</scope>
    <source>
        <strain evidence="1 2">ZH2S</strain>
    </source>
</reference>
<comment type="caution">
    <text evidence="1">The sequence shown here is derived from an EMBL/GenBank/DDBJ whole genome shotgun (WGS) entry which is preliminary data.</text>
</comment>
<dbReference type="EMBL" id="WTKP01000011">
    <property type="protein sequence ID" value="MWJ29292.1"/>
    <property type="molecule type" value="Genomic_DNA"/>
</dbReference>
<keyword evidence="2" id="KW-1185">Reference proteome</keyword>